<evidence type="ECO:0000313" key="3">
    <source>
        <dbReference type="Proteomes" id="UP000654004"/>
    </source>
</evidence>
<keyword evidence="1" id="KW-0812">Transmembrane</keyword>
<keyword evidence="3" id="KW-1185">Reference proteome</keyword>
<reference evidence="3" key="1">
    <citation type="journal article" date="2019" name="Int. J. Syst. Evol. Microbiol.">
        <title>The Global Catalogue of Microorganisms (GCM) 10K type strain sequencing project: providing services to taxonomists for standard genome sequencing and annotation.</title>
        <authorList>
            <consortium name="The Broad Institute Genomics Platform"/>
            <consortium name="The Broad Institute Genome Sequencing Center for Infectious Disease"/>
            <person name="Wu L."/>
            <person name="Ma J."/>
        </authorList>
    </citation>
    <scope>NUCLEOTIDE SEQUENCE [LARGE SCALE GENOMIC DNA]</scope>
    <source>
        <strain evidence="3">JCM 32305</strain>
    </source>
</reference>
<organism evidence="2 3">
    <name type="scientific">Shewanella ulleungensis</name>
    <dbReference type="NCBI Taxonomy" id="2282699"/>
    <lineage>
        <taxon>Bacteria</taxon>
        <taxon>Pseudomonadati</taxon>
        <taxon>Pseudomonadota</taxon>
        <taxon>Gammaproteobacteria</taxon>
        <taxon>Alteromonadales</taxon>
        <taxon>Shewanellaceae</taxon>
        <taxon>Shewanella</taxon>
    </lineage>
</organism>
<dbReference type="Proteomes" id="UP000654004">
    <property type="component" value="Unassembled WGS sequence"/>
</dbReference>
<sequence>MTHQKRPSPLILQFENEIAGFIVASSILWVQLTTYVFMAFEQRKAHTYATYYKALKRIAVPPLGASDNVSESVAVTVWVSIT</sequence>
<gene>
    <name evidence="2" type="ORF">GCM10009410_17280</name>
</gene>
<evidence type="ECO:0000313" key="2">
    <source>
        <dbReference type="EMBL" id="GGP84376.1"/>
    </source>
</evidence>
<feature type="transmembrane region" description="Helical" evidence="1">
    <location>
        <begin position="18"/>
        <end position="40"/>
    </location>
</feature>
<dbReference type="EMBL" id="BMQW01000003">
    <property type="protein sequence ID" value="GGP84376.1"/>
    <property type="molecule type" value="Genomic_DNA"/>
</dbReference>
<evidence type="ECO:0000256" key="1">
    <source>
        <dbReference type="SAM" id="Phobius"/>
    </source>
</evidence>
<accession>A0ABQ2QLA8</accession>
<proteinExistence type="predicted"/>
<keyword evidence="1" id="KW-1133">Transmembrane helix</keyword>
<name>A0ABQ2QLA8_9GAMM</name>
<comment type="caution">
    <text evidence="2">The sequence shown here is derived from an EMBL/GenBank/DDBJ whole genome shotgun (WGS) entry which is preliminary data.</text>
</comment>
<protein>
    <submittedName>
        <fullName evidence="2">Uncharacterized protein</fullName>
    </submittedName>
</protein>
<keyword evidence="1" id="KW-0472">Membrane</keyword>